<keyword evidence="1" id="KW-1133">Transmembrane helix</keyword>
<dbReference type="PANTHER" id="PTHR33050:SF8">
    <property type="entry name" value="REVERSE TRANSCRIPTASE DOMAIN-CONTAINING PROTEIN"/>
    <property type="match status" value="1"/>
</dbReference>
<dbReference type="Proteomes" id="UP001186944">
    <property type="component" value="Unassembled WGS sequence"/>
</dbReference>
<keyword evidence="1" id="KW-0812">Transmembrane</keyword>
<keyword evidence="3" id="KW-1185">Reference proteome</keyword>
<evidence type="ECO:0000256" key="1">
    <source>
        <dbReference type="SAM" id="Phobius"/>
    </source>
</evidence>
<accession>A0AA89C205</accession>
<dbReference type="EMBL" id="VSWD01000003">
    <property type="protein sequence ID" value="KAK3105621.1"/>
    <property type="molecule type" value="Genomic_DNA"/>
</dbReference>
<proteinExistence type="predicted"/>
<feature type="transmembrane region" description="Helical" evidence="1">
    <location>
        <begin position="121"/>
        <end position="140"/>
    </location>
</feature>
<organism evidence="2 3">
    <name type="scientific">Pinctada imbricata</name>
    <name type="common">Atlantic pearl-oyster</name>
    <name type="synonym">Pinctada martensii</name>
    <dbReference type="NCBI Taxonomy" id="66713"/>
    <lineage>
        <taxon>Eukaryota</taxon>
        <taxon>Metazoa</taxon>
        <taxon>Spiralia</taxon>
        <taxon>Lophotrochozoa</taxon>
        <taxon>Mollusca</taxon>
        <taxon>Bivalvia</taxon>
        <taxon>Autobranchia</taxon>
        <taxon>Pteriomorphia</taxon>
        <taxon>Pterioida</taxon>
        <taxon>Pterioidea</taxon>
        <taxon>Pteriidae</taxon>
        <taxon>Pinctada</taxon>
    </lineage>
</organism>
<dbReference type="InterPro" id="IPR052055">
    <property type="entry name" value="Hepadnavirus_pol/RT"/>
</dbReference>
<evidence type="ECO:0000313" key="2">
    <source>
        <dbReference type="EMBL" id="KAK3105621.1"/>
    </source>
</evidence>
<evidence type="ECO:0000313" key="3">
    <source>
        <dbReference type="Proteomes" id="UP001186944"/>
    </source>
</evidence>
<gene>
    <name evidence="2" type="ORF">FSP39_002022</name>
</gene>
<protein>
    <submittedName>
        <fullName evidence="2">Uncharacterized protein</fullName>
    </submittedName>
</protein>
<name>A0AA89C205_PINIB</name>
<dbReference type="AlphaFoldDB" id="A0AA89C205"/>
<reference evidence="2" key="1">
    <citation type="submission" date="2019-08" db="EMBL/GenBank/DDBJ databases">
        <title>The improved chromosome-level genome for the pearl oyster Pinctada fucata martensii using PacBio sequencing and Hi-C.</title>
        <authorList>
            <person name="Zheng Z."/>
        </authorList>
    </citation>
    <scope>NUCLEOTIDE SEQUENCE</scope>
    <source>
        <strain evidence="2">ZZ-2019</strain>
        <tissue evidence="2">Adductor muscle</tissue>
    </source>
</reference>
<dbReference type="CDD" id="cd09275">
    <property type="entry name" value="RNase_HI_RT_DIRS1"/>
    <property type="match status" value="1"/>
</dbReference>
<dbReference type="PANTHER" id="PTHR33050">
    <property type="entry name" value="REVERSE TRANSCRIPTASE DOMAIN-CONTAINING PROTEIN"/>
    <property type="match status" value="1"/>
</dbReference>
<sequence length="244" mass="28080">MDNRQLKAKDLVLKGHNIVKTRAIPAARAFTRRFYDSMSGLKKSFHRLRVSSEMKEDIKVWLTFLEFFNGCSFFDSKPWSDSDSMKLYTDSAGGAHLGCAAILQNQWVFMKWPESWKNQKILKDLTFLELVPIVLAFFIWGEYLSKQKIILFTDNQALVSVLNTKTSKSKRVMSFLRPLVLISMRLEIQFKSIHIEGKRNSAADALSRLQLTKFHQLVPEADGSPMPIPITFHSLLSSLEKINY</sequence>
<comment type="caution">
    <text evidence="2">The sequence shown here is derived from an EMBL/GenBank/DDBJ whole genome shotgun (WGS) entry which is preliminary data.</text>
</comment>
<keyword evidence="1" id="KW-0472">Membrane</keyword>